<feature type="non-terminal residue" evidence="2">
    <location>
        <position position="119"/>
    </location>
</feature>
<reference evidence="2 3" key="1">
    <citation type="submission" date="2014-04" db="EMBL/GenBank/DDBJ databases">
        <authorList>
            <consortium name="DOE Joint Genome Institute"/>
            <person name="Kuo A."/>
            <person name="Kohler A."/>
            <person name="Costa M.D."/>
            <person name="Nagy L.G."/>
            <person name="Floudas D."/>
            <person name="Copeland A."/>
            <person name="Barry K.W."/>
            <person name="Cichocki N."/>
            <person name="Veneault-Fourrey C."/>
            <person name="LaButti K."/>
            <person name="Lindquist E.A."/>
            <person name="Lipzen A."/>
            <person name="Lundell T."/>
            <person name="Morin E."/>
            <person name="Murat C."/>
            <person name="Sun H."/>
            <person name="Tunlid A."/>
            <person name="Henrissat B."/>
            <person name="Grigoriev I.V."/>
            <person name="Hibbett D.S."/>
            <person name="Martin F."/>
            <person name="Nordberg H.P."/>
            <person name="Cantor M.N."/>
            <person name="Hua S.X."/>
        </authorList>
    </citation>
    <scope>NUCLEOTIDE SEQUENCE [LARGE SCALE GENOMIC DNA]</scope>
    <source>
        <strain evidence="2 3">Marx 270</strain>
    </source>
</reference>
<dbReference type="InterPro" id="IPR051477">
    <property type="entry name" value="Expansin_CellWall"/>
</dbReference>
<dbReference type="InterPro" id="IPR036908">
    <property type="entry name" value="RlpA-like_sf"/>
</dbReference>
<dbReference type="Proteomes" id="UP000054217">
    <property type="component" value="Unassembled WGS sequence"/>
</dbReference>
<evidence type="ECO:0008006" key="4">
    <source>
        <dbReference type="Google" id="ProtNLM"/>
    </source>
</evidence>
<proteinExistence type="predicted"/>
<name>A0A0C3PVU3_PISTI</name>
<dbReference type="STRING" id="870435.A0A0C3PVU3"/>
<dbReference type="EMBL" id="KN831946">
    <property type="protein sequence ID" value="KIO13401.1"/>
    <property type="molecule type" value="Genomic_DNA"/>
</dbReference>
<gene>
    <name evidence="2" type="ORF">M404DRAFT_51056</name>
</gene>
<keyword evidence="3" id="KW-1185">Reference proteome</keyword>
<dbReference type="PANTHER" id="PTHR31836">
    <property type="match status" value="1"/>
</dbReference>
<organism evidence="2 3">
    <name type="scientific">Pisolithus tinctorius Marx 270</name>
    <dbReference type="NCBI Taxonomy" id="870435"/>
    <lineage>
        <taxon>Eukaryota</taxon>
        <taxon>Fungi</taxon>
        <taxon>Dikarya</taxon>
        <taxon>Basidiomycota</taxon>
        <taxon>Agaricomycotina</taxon>
        <taxon>Agaricomycetes</taxon>
        <taxon>Agaricomycetidae</taxon>
        <taxon>Boletales</taxon>
        <taxon>Sclerodermatineae</taxon>
        <taxon>Pisolithaceae</taxon>
        <taxon>Pisolithus</taxon>
    </lineage>
</organism>
<dbReference type="Gene3D" id="2.40.40.10">
    <property type="entry name" value="RlpA-like domain"/>
    <property type="match status" value="1"/>
</dbReference>
<evidence type="ECO:0000313" key="2">
    <source>
        <dbReference type="EMBL" id="KIO13401.1"/>
    </source>
</evidence>
<protein>
    <recommendedName>
        <fullName evidence="4">RlpA-like protein double-psi beta-barrel domain-containing protein</fullName>
    </recommendedName>
</protein>
<evidence type="ECO:0000313" key="3">
    <source>
        <dbReference type="Proteomes" id="UP000054217"/>
    </source>
</evidence>
<sequence length="119" mass="13290">RRHQEVAKRARADVDLHKRQTFTNARFTFYDVGLGACGQTNVPTDFIVALNVEQYGSGYPGPYCFQSITISYGGKTTQATIMDECMGCPWGGLDFSTGLFDFFAAESEGVLYGTWWFND</sequence>
<accession>A0A0C3PVU3</accession>
<dbReference type="OrthoDB" id="623670at2759"/>
<dbReference type="PANTHER" id="PTHR31836:SF28">
    <property type="entry name" value="SRCR DOMAIN-CONTAINING PROTEIN-RELATED"/>
    <property type="match status" value="1"/>
</dbReference>
<evidence type="ECO:0000256" key="1">
    <source>
        <dbReference type="ARBA" id="ARBA00022729"/>
    </source>
</evidence>
<dbReference type="SUPFAM" id="SSF50685">
    <property type="entry name" value="Barwin-like endoglucanases"/>
    <property type="match status" value="1"/>
</dbReference>
<dbReference type="AlphaFoldDB" id="A0A0C3PVU3"/>
<dbReference type="InParanoid" id="A0A0C3PVU3"/>
<feature type="non-terminal residue" evidence="2">
    <location>
        <position position="1"/>
    </location>
</feature>
<keyword evidence="1" id="KW-0732">Signal</keyword>
<reference evidence="3" key="2">
    <citation type="submission" date="2015-01" db="EMBL/GenBank/DDBJ databases">
        <title>Evolutionary Origins and Diversification of the Mycorrhizal Mutualists.</title>
        <authorList>
            <consortium name="DOE Joint Genome Institute"/>
            <consortium name="Mycorrhizal Genomics Consortium"/>
            <person name="Kohler A."/>
            <person name="Kuo A."/>
            <person name="Nagy L.G."/>
            <person name="Floudas D."/>
            <person name="Copeland A."/>
            <person name="Barry K.W."/>
            <person name="Cichocki N."/>
            <person name="Veneault-Fourrey C."/>
            <person name="LaButti K."/>
            <person name="Lindquist E.A."/>
            <person name="Lipzen A."/>
            <person name="Lundell T."/>
            <person name="Morin E."/>
            <person name="Murat C."/>
            <person name="Riley R."/>
            <person name="Ohm R."/>
            <person name="Sun H."/>
            <person name="Tunlid A."/>
            <person name="Henrissat B."/>
            <person name="Grigoriev I.V."/>
            <person name="Hibbett D.S."/>
            <person name="Martin F."/>
        </authorList>
    </citation>
    <scope>NUCLEOTIDE SEQUENCE [LARGE SCALE GENOMIC DNA]</scope>
    <source>
        <strain evidence="3">Marx 270</strain>
    </source>
</reference>
<dbReference type="HOGENOM" id="CLU_047639_5_0_1"/>
<dbReference type="CDD" id="cd22191">
    <property type="entry name" value="DPBB_RlpA_EXP_N-like"/>
    <property type="match status" value="1"/>
</dbReference>